<evidence type="ECO:0000256" key="5">
    <source>
        <dbReference type="ARBA" id="ARBA00023136"/>
    </source>
</evidence>
<name>A0A0H4T7I3_9BACT</name>
<feature type="transmembrane region" description="Helical" evidence="6">
    <location>
        <begin position="209"/>
        <end position="231"/>
    </location>
</feature>
<feature type="transmembrane region" description="Helical" evidence="6">
    <location>
        <begin position="6"/>
        <end position="25"/>
    </location>
</feature>
<feature type="transmembrane region" description="Helical" evidence="6">
    <location>
        <begin position="176"/>
        <end position="197"/>
    </location>
</feature>
<protein>
    <recommendedName>
        <fullName evidence="7">EamA domain-containing protein</fullName>
    </recommendedName>
</protein>
<dbReference type="PANTHER" id="PTHR32322:SF2">
    <property type="entry name" value="EAMA DOMAIN-CONTAINING PROTEIN"/>
    <property type="match status" value="1"/>
</dbReference>
<keyword evidence="5 6" id="KW-0472">Membrane</keyword>
<feature type="transmembrane region" description="Helical" evidence="6">
    <location>
        <begin position="95"/>
        <end position="113"/>
    </location>
</feature>
<comment type="similarity">
    <text evidence="2">Belongs to the EamA transporter family.</text>
</comment>
<reference evidence="8" key="1">
    <citation type="journal article" date="2015" name="ISME J.">
        <title>Aquifer environment selects for microbial species cohorts in sediment and groundwater.</title>
        <authorList>
            <person name="Hug L.A."/>
            <person name="Thomas B.C."/>
            <person name="Brown C.T."/>
            <person name="Frischkorn K.R."/>
            <person name="Williams K.H."/>
            <person name="Tringe S.G."/>
            <person name="Banfield J.F."/>
        </authorList>
    </citation>
    <scope>NUCLEOTIDE SEQUENCE</scope>
</reference>
<feature type="domain" description="EamA" evidence="7">
    <location>
        <begin position="3"/>
        <end position="136"/>
    </location>
</feature>
<dbReference type="InterPro" id="IPR050638">
    <property type="entry name" value="AA-Vitamin_Transporters"/>
</dbReference>
<dbReference type="PANTHER" id="PTHR32322">
    <property type="entry name" value="INNER MEMBRANE TRANSPORTER"/>
    <property type="match status" value="1"/>
</dbReference>
<sequence>MNWLVLSIISVVMLSVSNLLRRVLMKDEKSDVMAYSFVFQILCALLVGLFAFAYDFVAPPIREFPLNFALTGVLYAAGTMLLFKAYKTTEASRVTILTSSSALWVIITAIIFLGESFTLLKAVGVTLTLVGVILVSIKPKTGTLFSRGDLYALAGAAVYGVAFTNDAFILQSANALSYTSLAFFLPGLLILLIRPSLVKNLKLFLRPSVLLKMTTFSIFYSISAVTVYLAYQKGGDAAQLGSISQSVVVLTVLLAAIFLGERENLIKKSVAAMLATIGVLLLR</sequence>
<dbReference type="InterPro" id="IPR000620">
    <property type="entry name" value="EamA_dom"/>
</dbReference>
<dbReference type="EMBL" id="KT007000">
    <property type="protein sequence ID" value="AKQ02397.1"/>
    <property type="molecule type" value="Genomic_DNA"/>
</dbReference>
<evidence type="ECO:0000313" key="8">
    <source>
        <dbReference type="EMBL" id="AKQ02397.1"/>
    </source>
</evidence>
<keyword evidence="3 6" id="KW-0812">Transmembrane</keyword>
<evidence type="ECO:0000256" key="4">
    <source>
        <dbReference type="ARBA" id="ARBA00022989"/>
    </source>
</evidence>
<feature type="transmembrane region" description="Helical" evidence="6">
    <location>
        <begin position="237"/>
        <end position="258"/>
    </location>
</feature>
<evidence type="ECO:0000256" key="6">
    <source>
        <dbReference type="SAM" id="Phobius"/>
    </source>
</evidence>
<feature type="transmembrane region" description="Helical" evidence="6">
    <location>
        <begin position="119"/>
        <end position="137"/>
    </location>
</feature>
<evidence type="ECO:0000259" key="7">
    <source>
        <dbReference type="Pfam" id="PF00892"/>
    </source>
</evidence>
<dbReference type="InterPro" id="IPR037185">
    <property type="entry name" value="EmrE-like"/>
</dbReference>
<dbReference type="Pfam" id="PF00892">
    <property type="entry name" value="EamA"/>
    <property type="match status" value="2"/>
</dbReference>
<feature type="domain" description="EamA" evidence="7">
    <location>
        <begin position="147"/>
        <end position="282"/>
    </location>
</feature>
<dbReference type="Gene3D" id="1.10.3730.20">
    <property type="match status" value="1"/>
</dbReference>
<dbReference type="SUPFAM" id="SSF103481">
    <property type="entry name" value="Multidrug resistance efflux transporter EmrE"/>
    <property type="match status" value="2"/>
</dbReference>
<keyword evidence="4 6" id="KW-1133">Transmembrane helix</keyword>
<accession>A0A0H4T7I3</accession>
<evidence type="ECO:0000256" key="1">
    <source>
        <dbReference type="ARBA" id="ARBA00004141"/>
    </source>
</evidence>
<proteinExistence type="inferred from homology"/>
<dbReference type="AlphaFoldDB" id="A0A0H4T7I3"/>
<dbReference type="GO" id="GO:0016020">
    <property type="term" value="C:membrane"/>
    <property type="evidence" value="ECO:0007669"/>
    <property type="project" value="UniProtKB-SubCell"/>
</dbReference>
<evidence type="ECO:0000256" key="3">
    <source>
        <dbReference type="ARBA" id="ARBA00022692"/>
    </source>
</evidence>
<evidence type="ECO:0000256" key="2">
    <source>
        <dbReference type="ARBA" id="ARBA00007362"/>
    </source>
</evidence>
<feature type="transmembrane region" description="Helical" evidence="6">
    <location>
        <begin position="66"/>
        <end position="83"/>
    </location>
</feature>
<feature type="transmembrane region" description="Helical" evidence="6">
    <location>
        <begin position="149"/>
        <end position="170"/>
    </location>
</feature>
<organism evidence="8">
    <name type="scientific">uncultured Parcubacteria bacterium Rifle_16ft_4_minimus_37647</name>
    <dbReference type="NCBI Taxonomy" id="1665140"/>
    <lineage>
        <taxon>Bacteria</taxon>
        <taxon>Candidatus Parcubacteria</taxon>
        <taxon>environmental samples</taxon>
    </lineage>
</organism>
<comment type="subcellular location">
    <subcellularLocation>
        <location evidence="1">Membrane</location>
        <topology evidence="1">Multi-pass membrane protein</topology>
    </subcellularLocation>
</comment>
<feature type="transmembrane region" description="Helical" evidence="6">
    <location>
        <begin position="32"/>
        <end position="54"/>
    </location>
</feature>